<sequence length="350" mass="39086">MVNFSEIIQIIESKRKPSLPWEREEPVPQPFYSYSPTTQTWQAVQPTSTETTSTTQTTSSNTTFSILSWNIDFMLPSPTPRMAAALSHLHSLLTNIPHPAIVFLNEMLESDLTLLQATPWVRERYHLTDLDAQHWESGYYGTCMLIPRTLPVTKVFRVHYSATGMERDALFVDVAVLGGAAAKLVRLCTTHLESLVAEPPKRPRQVASAARFLVGEEARGEQGLVGGVMGGDFNAIQPFDRTLHVENGLRDAYLEMGGEEDSEEGYTWGQMAPTKQREMFGCSRMDKLFVGGEVEVVGFERFGLGVKVGDEEVERVLREEEGMEEGWVTDHAGVWGTFKLKEGEKGVAKI</sequence>
<keyword evidence="7" id="KW-0378">Hydrolase</keyword>
<reference evidence="12 13" key="1">
    <citation type="submission" date="2013-03" db="EMBL/GenBank/DDBJ databases">
        <title>The Genome Sequence of Phialophora europaea CBS 101466.</title>
        <authorList>
            <consortium name="The Broad Institute Genomics Platform"/>
            <person name="Cuomo C."/>
            <person name="de Hoog S."/>
            <person name="Gorbushina A."/>
            <person name="Walker B."/>
            <person name="Young S.K."/>
            <person name="Zeng Q."/>
            <person name="Gargeya S."/>
            <person name="Fitzgerald M."/>
            <person name="Haas B."/>
            <person name="Abouelleil A."/>
            <person name="Allen A.W."/>
            <person name="Alvarado L."/>
            <person name="Arachchi H.M."/>
            <person name="Berlin A.M."/>
            <person name="Chapman S.B."/>
            <person name="Gainer-Dewar J."/>
            <person name="Goldberg J."/>
            <person name="Griggs A."/>
            <person name="Gujja S."/>
            <person name="Hansen M."/>
            <person name="Howarth C."/>
            <person name="Imamovic A."/>
            <person name="Ireland A."/>
            <person name="Larimer J."/>
            <person name="McCowan C."/>
            <person name="Murphy C."/>
            <person name="Pearson M."/>
            <person name="Poon T.W."/>
            <person name="Priest M."/>
            <person name="Roberts A."/>
            <person name="Saif S."/>
            <person name="Shea T."/>
            <person name="Sisk P."/>
            <person name="Sykes S."/>
            <person name="Wortman J."/>
            <person name="Nusbaum C."/>
            <person name="Birren B."/>
        </authorList>
    </citation>
    <scope>NUCLEOTIDE SEQUENCE [LARGE SCALE GENOMIC DNA]</scope>
    <source>
        <strain evidence="12 13">CBS 101466</strain>
    </source>
</reference>
<evidence type="ECO:0000256" key="1">
    <source>
        <dbReference type="ARBA" id="ARBA00001936"/>
    </source>
</evidence>
<evidence type="ECO:0000256" key="10">
    <source>
        <dbReference type="ARBA" id="ARBA00023242"/>
    </source>
</evidence>
<dbReference type="AlphaFoldDB" id="W2RKJ5"/>
<dbReference type="GeneID" id="19975318"/>
<dbReference type="RefSeq" id="XP_008720523.1">
    <property type="nucleotide sequence ID" value="XM_008722301.1"/>
</dbReference>
<dbReference type="InParanoid" id="W2RKJ5"/>
<name>W2RKJ5_CYPE1</name>
<comment type="cofactor">
    <cofactor evidence="1">
        <name>Mn(2+)</name>
        <dbReference type="ChEBI" id="CHEBI:29035"/>
    </cofactor>
</comment>
<evidence type="ECO:0000256" key="4">
    <source>
        <dbReference type="ARBA" id="ARBA00022722"/>
    </source>
</evidence>
<evidence type="ECO:0000256" key="5">
    <source>
        <dbReference type="ARBA" id="ARBA00022723"/>
    </source>
</evidence>
<evidence type="ECO:0000256" key="7">
    <source>
        <dbReference type="ARBA" id="ARBA00022801"/>
    </source>
</evidence>
<keyword evidence="9" id="KW-0234">DNA repair</keyword>
<comment type="cofactor">
    <cofactor evidence="2">
        <name>Mg(2+)</name>
        <dbReference type="ChEBI" id="CHEBI:18420"/>
    </cofactor>
</comment>
<dbReference type="EMBL" id="KB822724">
    <property type="protein sequence ID" value="ETN36991.1"/>
    <property type="molecule type" value="Genomic_DNA"/>
</dbReference>
<proteinExistence type="predicted"/>
<keyword evidence="13" id="KW-1185">Reference proteome</keyword>
<dbReference type="HOGENOM" id="CLU_042307_0_1_1"/>
<dbReference type="GO" id="GO:0003697">
    <property type="term" value="F:single-stranded DNA binding"/>
    <property type="evidence" value="ECO:0007669"/>
    <property type="project" value="TreeGrafter"/>
</dbReference>
<dbReference type="InterPro" id="IPR005135">
    <property type="entry name" value="Endo/exonuclease/phosphatase"/>
</dbReference>
<keyword evidence="10" id="KW-0539">Nucleus</keyword>
<evidence type="ECO:0000256" key="8">
    <source>
        <dbReference type="ARBA" id="ARBA00022842"/>
    </source>
</evidence>
<protein>
    <recommendedName>
        <fullName evidence="11">Endonuclease/exonuclease/phosphatase domain-containing protein</fullName>
    </recommendedName>
</protein>
<dbReference type="Gene3D" id="3.60.10.10">
    <property type="entry name" value="Endonuclease/exonuclease/phosphatase"/>
    <property type="match status" value="1"/>
</dbReference>
<gene>
    <name evidence="12" type="ORF">HMPREF1541_07979</name>
</gene>
<dbReference type="Pfam" id="PF03372">
    <property type="entry name" value="Exo_endo_phos"/>
    <property type="match status" value="1"/>
</dbReference>
<evidence type="ECO:0000256" key="2">
    <source>
        <dbReference type="ARBA" id="ARBA00001946"/>
    </source>
</evidence>
<dbReference type="InterPro" id="IPR036691">
    <property type="entry name" value="Endo/exonu/phosph_ase_sf"/>
</dbReference>
<evidence type="ECO:0000313" key="13">
    <source>
        <dbReference type="Proteomes" id="UP000030752"/>
    </source>
</evidence>
<organism evidence="12 13">
    <name type="scientific">Cyphellophora europaea (strain CBS 101466)</name>
    <name type="common">Phialophora europaea</name>
    <dbReference type="NCBI Taxonomy" id="1220924"/>
    <lineage>
        <taxon>Eukaryota</taxon>
        <taxon>Fungi</taxon>
        <taxon>Dikarya</taxon>
        <taxon>Ascomycota</taxon>
        <taxon>Pezizomycotina</taxon>
        <taxon>Eurotiomycetes</taxon>
        <taxon>Chaetothyriomycetidae</taxon>
        <taxon>Chaetothyriales</taxon>
        <taxon>Cyphellophoraceae</taxon>
        <taxon>Cyphellophora</taxon>
    </lineage>
</organism>
<feature type="domain" description="Endonuclease/exonuclease/phosphatase" evidence="11">
    <location>
        <begin position="67"/>
        <end position="331"/>
    </location>
</feature>
<dbReference type="InterPro" id="IPR051547">
    <property type="entry name" value="TDP2-like"/>
</dbReference>
<comment type="subcellular location">
    <subcellularLocation>
        <location evidence="3">Nucleus</location>
        <location evidence="3">PML body</location>
    </subcellularLocation>
</comment>
<dbReference type="SUPFAM" id="SSF56219">
    <property type="entry name" value="DNase I-like"/>
    <property type="match status" value="1"/>
</dbReference>
<evidence type="ECO:0000256" key="3">
    <source>
        <dbReference type="ARBA" id="ARBA00004322"/>
    </source>
</evidence>
<evidence type="ECO:0000259" key="11">
    <source>
        <dbReference type="Pfam" id="PF03372"/>
    </source>
</evidence>
<evidence type="ECO:0000256" key="9">
    <source>
        <dbReference type="ARBA" id="ARBA00023204"/>
    </source>
</evidence>
<dbReference type="OrthoDB" id="9975959at2759"/>
<dbReference type="Proteomes" id="UP000030752">
    <property type="component" value="Unassembled WGS sequence"/>
</dbReference>
<keyword evidence="8" id="KW-0460">Magnesium</keyword>
<keyword evidence="5" id="KW-0479">Metal-binding</keyword>
<accession>W2RKJ5</accession>
<evidence type="ECO:0000313" key="12">
    <source>
        <dbReference type="EMBL" id="ETN36991.1"/>
    </source>
</evidence>
<dbReference type="STRING" id="1220924.W2RKJ5"/>
<dbReference type="PANTHER" id="PTHR15822">
    <property type="entry name" value="TRAF AND TNF RECEPTOR-ASSOCIATED PROTEIN"/>
    <property type="match status" value="1"/>
</dbReference>
<evidence type="ECO:0000256" key="6">
    <source>
        <dbReference type="ARBA" id="ARBA00022763"/>
    </source>
</evidence>
<dbReference type="GO" id="GO:0070260">
    <property type="term" value="F:5'-tyrosyl-DNA phosphodiesterase activity"/>
    <property type="evidence" value="ECO:0007669"/>
    <property type="project" value="TreeGrafter"/>
</dbReference>
<dbReference type="PANTHER" id="PTHR15822:SF4">
    <property type="entry name" value="TYROSYL-DNA PHOSPHODIESTERASE 2"/>
    <property type="match status" value="1"/>
</dbReference>
<dbReference type="VEuPathDB" id="FungiDB:HMPREF1541_07979"/>
<dbReference type="GO" id="GO:0006302">
    <property type="term" value="P:double-strand break repair"/>
    <property type="evidence" value="ECO:0007669"/>
    <property type="project" value="TreeGrafter"/>
</dbReference>
<dbReference type="GO" id="GO:0004518">
    <property type="term" value="F:nuclease activity"/>
    <property type="evidence" value="ECO:0007669"/>
    <property type="project" value="UniProtKB-KW"/>
</dbReference>
<dbReference type="eggNOG" id="KOG2756">
    <property type="taxonomic scope" value="Eukaryota"/>
</dbReference>
<dbReference type="CDD" id="cd09080">
    <property type="entry name" value="TDP2"/>
    <property type="match status" value="1"/>
</dbReference>
<dbReference type="GO" id="GO:0005737">
    <property type="term" value="C:cytoplasm"/>
    <property type="evidence" value="ECO:0007669"/>
    <property type="project" value="TreeGrafter"/>
</dbReference>
<keyword evidence="6" id="KW-0227">DNA damage</keyword>
<keyword evidence="4" id="KW-0540">Nuclease</keyword>
<dbReference type="GO" id="GO:0046872">
    <property type="term" value="F:metal ion binding"/>
    <property type="evidence" value="ECO:0007669"/>
    <property type="project" value="UniProtKB-KW"/>
</dbReference>